<proteinExistence type="predicted"/>
<evidence type="ECO:0000256" key="4">
    <source>
        <dbReference type="ARBA" id="ARBA00022692"/>
    </source>
</evidence>
<dbReference type="SUPFAM" id="SSF56176">
    <property type="entry name" value="FAD-binding/transporter-associated domain-like"/>
    <property type="match status" value="1"/>
</dbReference>
<dbReference type="GO" id="GO:0000246">
    <property type="term" value="F:Delta24(24-1) sterol reductase activity"/>
    <property type="evidence" value="ECO:0007669"/>
    <property type="project" value="TreeGrafter"/>
</dbReference>
<feature type="domain" description="FAD-binding PCMH-type" evidence="9">
    <location>
        <begin position="27"/>
        <end position="204"/>
    </location>
</feature>
<keyword evidence="5" id="KW-0274">FAD</keyword>
<dbReference type="InterPro" id="IPR016164">
    <property type="entry name" value="FAD-linked_Oxase-like_C"/>
</dbReference>
<organism evidence="10 11">
    <name type="scientific">Hortaea werneckii</name>
    <name type="common">Black yeast</name>
    <name type="synonym">Cladosporium werneckii</name>
    <dbReference type="NCBI Taxonomy" id="91943"/>
    <lineage>
        <taxon>Eukaryota</taxon>
        <taxon>Fungi</taxon>
        <taxon>Dikarya</taxon>
        <taxon>Ascomycota</taxon>
        <taxon>Pezizomycotina</taxon>
        <taxon>Dothideomycetes</taxon>
        <taxon>Dothideomycetidae</taxon>
        <taxon>Mycosphaerellales</taxon>
        <taxon>Teratosphaeriaceae</taxon>
        <taxon>Hortaea</taxon>
    </lineage>
</organism>
<accession>A0A3M7BU34</accession>
<dbReference type="GO" id="GO:0016020">
    <property type="term" value="C:membrane"/>
    <property type="evidence" value="ECO:0007669"/>
    <property type="project" value="UniProtKB-SubCell"/>
</dbReference>
<keyword evidence="3" id="KW-0285">Flavoprotein</keyword>
<keyword evidence="6" id="KW-1133">Transmembrane helix</keyword>
<dbReference type="VEuPathDB" id="FungiDB:BTJ68_04720"/>
<dbReference type="EMBL" id="QWIN01001201">
    <property type="protein sequence ID" value="RMY43328.1"/>
    <property type="molecule type" value="Genomic_DNA"/>
</dbReference>
<keyword evidence="4" id="KW-0812">Transmembrane</keyword>
<dbReference type="PANTHER" id="PTHR10801">
    <property type="entry name" value="24-DEHYDROCHOLESTEROL REDUCTASE"/>
    <property type="match status" value="1"/>
</dbReference>
<dbReference type="GO" id="GO:0005737">
    <property type="term" value="C:cytoplasm"/>
    <property type="evidence" value="ECO:0007669"/>
    <property type="project" value="TreeGrafter"/>
</dbReference>
<name>A0A3M7BU34_HORWE</name>
<dbReference type="FunFam" id="3.30.465.10:FF:000031">
    <property type="entry name" value="FAD binding domain protein"/>
    <property type="match status" value="1"/>
</dbReference>
<dbReference type="EC" id="1.3.1.72" evidence="2"/>
<keyword evidence="7" id="KW-0560">Oxidoreductase</keyword>
<evidence type="ECO:0000256" key="2">
    <source>
        <dbReference type="ARBA" id="ARBA00012405"/>
    </source>
</evidence>
<keyword evidence="8" id="KW-0472">Membrane</keyword>
<dbReference type="Proteomes" id="UP000270230">
    <property type="component" value="Unassembled WGS sequence"/>
</dbReference>
<evidence type="ECO:0000256" key="7">
    <source>
        <dbReference type="ARBA" id="ARBA00023002"/>
    </source>
</evidence>
<comment type="caution">
    <text evidence="10">The sequence shown here is derived from an EMBL/GenBank/DDBJ whole genome shotgun (WGS) entry which is preliminary data.</text>
</comment>
<sequence length="530" mass="60202">MAPLPGAARASRTPFSVAITSTLQQKPIPKTPQYIQKMEQHQEAVSKISTAISGFYQRRVPFRLYHGSTNSTQARKVDPSRMVDTSLLNHFISVDRTKMTCLVEPNVPMDQLVDATMPHGFVPQVVMEFPGITVGGGFSGTAGESSGFKYGFFEDTVNWVEIVLGDGEIVRASREERSDLFWGAAGSFGTLGVTTLFELKLIPAKPYVELTYHPTSSAADALSTMQTACDDETNDYVDGIMFAEDHGAIVAGKLTDDRGQSFQRFSLAQNPWFYIHAERATKGHVESLVFTTPLRDYLFRYDRGAFWTGKYAFQYFITPFNRITRFILDYFMHTRVMYHALHASGHASKYMIQDLLLPSSTAEEFIHFVSKNFGFWPLWLCPFKIDRPLSLHPRIPESSKPAGETSSYVNIGVWGPGSTDYGRFVQQNRLLEQGVRKLGGIKWLYAQAYYTDDEFTEIYDRKWYEALREKYHATYMPTVSDKVRVDISKAAQPPATWSDWLRSTVWGVWPISGLYGVWKTLYQRDYLLAK</sequence>
<evidence type="ECO:0000256" key="6">
    <source>
        <dbReference type="ARBA" id="ARBA00022989"/>
    </source>
</evidence>
<dbReference type="Pfam" id="PF01565">
    <property type="entry name" value="FAD_binding_4"/>
    <property type="match status" value="1"/>
</dbReference>
<comment type="subcellular location">
    <subcellularLocation>
        <location evidence="1">Membrane</location>
        <topology evidence="1">Single-pass membrane protein</topology>
    </subcellularLocation>
</comment>
<dbReference type="Gene3D" id="3.30.465.10">
    <property type="match status" value="1"/>
</dbReference>
<dbReference type="OrthoDB" id="415825at2759"/>
<evidence type="ECO:0000259" key="9">
    <source>
        <dbReference type="PROSITE" id="PS51387"/>
    </source>
</evidence>
<protein>
    <recommendedName>
        <fullName evidence="2">Delta(24)-sterol reductase</fullName>
        <ecNumber evidence="2">1.3.1.72</ecNumber>
    </recommendedName>
</protein>
<dbReference type="InterPro" id="IPR016166">
    <property type="entry name" value="FAD-bd_PCMH"/>
</dbReference>
<evidence type="ECO:0000313" key="10">
    <source>
        <dbReference type="EMBL" id="RMY43328.1"/>
    </source>
</evidence>
<reference evidence="10 11" key="1">
    <citation type="journal article" date="2018" name="BMC Genomics">
        <title>Genomic evidence for intraspecific hybridization in a clonal and extremely halotolerant yeast.</title>
        <authorList>
            <person name="Gostincar C."/>
            <person name="Stajich J.E."/>
            <person name="Zupancic J."/>
            <person name="Zalar P."/>
            <person name="Gunde-Cimerman N."/>
        </authorList>
    </citation>
    <scope>NUCLEOTIDE SEQUENCE [LARGE SCALE GENOMIC DNA]</scope>
    <source>
        <strain evidence="10 11">EXF-151</strain>
    </source>
</reference>
<dbReference type="GO" id="GO:0050614">
    <property type="term" value="F:Delta24-sterol reductase activity"/>
    <property type="evidence" value="ECO:0007669"/>
    <property type="project" value="UniProtKB-EC"/>
</dbReference>
<dbReference type="InterPro" id="IPR036318">
    <property type="entry name" value="FAD-bd_PCMH-like_sf"/>
</dbReference>
<gene>
    <name evidence="10" type="ORF">D0865_11326</name>
</gene>
<dbReference type="AlphaFoldDB" id="A0A3M7BU34"/>
<dbReference type="SUPFAM" id="SSF55103">
    <property type="entry name" value="FAD-linked oxidases, C-terminal domain"/>
    <property type="match status" value="1"/>
</dbReference>
<dbReference type="PANTHER" id="PTHR10801:SF0">
    <property type="entry name" value="DELTA(24)-STEROL REDUCTASE"/>
    <property type="match status" value="1"/>
</dbReference>
<evidence type="ECO:0000256" key="8">
    <source>
        <dbReference type="ARBA" id="ARBA00023136"/>
    </source>
</evidence>
<evidence type="ECO:0000256" key="5">
    <source>
        <dbReference type="ARBA" id="ARBA00022827"/>
    </source>
</evidence>
<dbReference type="GO" id="GO:0008202">
    <property type="term" value="P:steroid metabolic process"/>
    <property type="evidence" value="ECO:0007669"/>
    <property type="project" value="TreeGrafter"/>
</dbReference>
<dbReference type="InterPro" id="IPR006094">
    <property type="entry name" value="Oxid_FAD_bind_N"/>
</dbReference>
<evidence type="ECO:0000256" key="1">
    <source>
        <dbReference type="ARBA" id="ARBA00004167"/>
    </source>
</evidence>
<dbReference type="InterPro" id="IPR040165">
    <property type="entry name" value="Diminuto-like"/>
</dbReference>
<evidence type="ECO:0000256" key="3">
    <source>
        <dbReference type="ARBA" id="ARBA00022630"/>
    </source>
</evidence>
<dbReference type="PROSITE" id="PS51387">
    <property type="entry name" value="FAD_PCMH"/>
    <property type="match status" value="1"/>
</dbReference>
<evidence type="ECO:0000313" key="11">
    <source>
        <dbReference type="Proteomes" id="UP000270230"/>
    </source>
</evidence>
<dbReference type="InterPro" id="IPR016169">
    <property type="entry name" value="FAD-bd_PCMH_sub2"/>
</dbReference>
<dbReference type="GO" id="GO:0071949">
    <property type="term" value="F:FAD binding"/>
    <property type="evidence" value="ECO:0007669"/>
    <property type="project" value="InterPro"/>
</dbReference>